<proteinExistence type="predicted"/>
<gene>
    <name evidence="1" type="ORF">Cflav_PD4568</name>
</gene>
<accession>B9XE14</accession>
<organism evidence="1 2">
    <name type="scientific">Pedosphaera parvula (strain Ellin514)</name>
    <dbReference type="NCBI Taxonomy" id="320771"/>
    <lineage>
        <taxon>Bacteria</taxon>
        <taxon>Pseudomonadati</taxon>
        <taxon>Verrucomicrobiota</taxon>
        <taxon>Pedosphaerae</taxon>
        <taxon>Pedosphaerales</taxon>
        <taxon>Pedosphaeraceae</taxon>
        <taxon>Pedosphaera</taxon>
    </lineage>
</organism>
<reference evidence="1 2" key="1">
    <citation type="journal article" date="2011" name="J. Bacteriol.">
        <title>Genome sequence of 'Pedosphaera parvula' Ellin514, an aerobic Verrucomicrobial isolate from pasture soil.</title>
        <authorList>
            <person name="Kant R."/>
            <person name="van Passel M.W."/>
            <person name="Sangwan P."/>
            <person name="Palva A."/>
            <person name="Lucas S."/>
            <person name="Copeland A."/>
            <person name="Lapidus A."/>
            <person name="Glavina Del Rio T."/>
            <person name="Dalin E."/>
            <person name="Tice H."/>
            <person name="Bruce D."/>
            <person name="Goodwin L."/>
            <person name="Pitluck S."/>
            <person name="Chertkov O."/>
            <person name="Larimer F.W."/>
            <person name="Land M.L."/>
            <person name="Hauser L."/>
            <person name="Brettin T.S."/>
            <person name="Detter J.C."/>
            <person name="Han S."/>
            <person name="de Vos W.M."/>
            <person name="Janssen P.H."/>
            <person name="Smidt H."/>
        </authorList>
    </citation>
    <scope>NUCLEOTIDE SEQUENCE [LARGE SCALE GENOMIC DNA]</scope>
    <source>
        <strain evidence="1 2">Ellin514</strain>
    </source>
</reference>
<dbReference type="AlphaFoldDB" id="B9XE14"/>
<sequence>MFSLTMYELHSLSQVKTVLSKVHPPATSRRKREPPLHEKMLNRFGPSESLDANCLCTMDLGAVTKKRDPV</sequence>
<protein>
    <submittedName>
        <fullName evidence="1">Uncharacterized protein</fullName>
    </submittedName>
</protein>
<dbReference type="STRING" id="320771.Cflav_PD4568"/>
<dbReference type="EMBL" id="ABOX02000007">
    <property type="protein sequence ID" value="EEF61905.1"/>
    <property type="molecule type" value="Genomic_DNA"/>
</dbReference>
<evidence type="ECO:0000313" key="1">
    <source>
        <dbReference type="EMBL" id="EEF61905.1"/>
    </source>
</evidence>
<keyword evidence="2" id="KW-1185">Reference proteome</keyword>
<name>B9XE14_PEDPL</name>
<evidence type="ECO:0000313" key="2">
    <source>
        <dbReference type="Proteomes" id="UP000003688"/>
    </source>
</evidence>
<dbReference type="Proteomes" id="UP000003688">
    <property type="component" value="Unassembled WGS sequence"/>
</dbReference>
<comment type="caution">
    <text evidence="1">The sequence shown here is derived from an EMBL/GenBank/DDBJ whole genome shotgun (WGS) entry which is preliminary data.</text>
</comment>